<evidence type="ECO:0000256" key="1">
    <source>
        <dbReference type="ARBA" id="ARBA00009437"/>
    </source>
</evidence>
<dbReference type="AlphaFoldDB" id="A0A1I2V0V3"/>
<dbReference type="RefSeq" id="WP_090729725.1">
    <property type="nucleotide sequence ID" value="NZ_FOOU01000015.1"/>
</dbReference>
<feature type="domain" description="LysR substrate-binding" evidence="2">
    <location>
        <begin position="11"/>
        <end position="204"/>
    </location>
</feature>
<comment type="similarity">
    <text evidence="1">Belongs to the LysR transcriptional regulatory family.</text>
</comment>
<dbReference type="GO" id="GO:0006351">
    <property type="term" value="P:DNA-templated transcription"/>
    <property type="evidence" value="ECO:0007669"/>
    <property type="project" value="TreeGrafter"/>
</dbReference>
<dbReference type="Proteomes" id="UP000198623">
    <property type="component" value="Unassembled WGS sequence"/>
</dbReference>
<protein>
    <submittedName>
        <fullName evidence="3">LysR family transcriptional regulator, glycine cleavage system transcriptional activator</fullName>
    </submittedName>
</protein>
<dbReference type="CDD" id="cd08432">
    <property type="entry name" value="PBP2_GcdR_TrpI_HvrB_AmpR_like"/>
    <property type="match status" value="1"/>
</dbReference>
<accession>A0A1I2V0V3</accession>
<dbReference type="SUPFAM" id="SSF53850">
    <property type="entry name" value="Periplasmic binding protein-like II"/>
    <property type="match status" value="1"/>
</dbReference>
<dbReference type="PANTHER" id="PTHR30537">
    <property type="entry name" value="HTH-TYPE TRANSCRIPTIONAL REGULATOR"/>
    <property type="match status" value="1"/>
</dbReference>
<keyword evidence="4" id="KW-1185">Reference proteome</keyword>
<dbReference type="InterPro" id="IPR058163">
    <property type="entry name" value="LysR-type_TF_proteobact-type"/>
</dbReference>
<dbReference type="EMBL" id="FOOU01000015">
    <property type="protein sequence ID" value="SFG82988.1"/>
    <property type="molecule type" value="Genomic_DNA"/>
</dbReference>
<proteinExistence type="inferred from homology"/>
<evidence type="ECO:0000313" key="4">
    <source>
        <dbReference type="Proteomes" id="UP000198623"/>
    </source>
</evidence>
<dbReference type="GO" id="GO:0043565">
    <property type="term" value="F:sequence-specific DNA binding"/>
    <property type="evidence" value="ECO:0007669"/>
    <property type="project" value="TreeGrafter"/>
</dbReference>
<sequence length="211" mass="23432">MALRESEKNFLALSVAPVFATRWLLPRLKNFYAQNPEINLSVIATPDLVNFRSDPFDVAIRMGHGHWPNTISKRLFTKRIVAACHPDLFEKNSGTFAIEELTKQPLIHNSSMKGLWLEWMSSAGVVPPNELSGIEVQGTAQVLEAISSGDAIGLVDLSFVGNDLDAGRLVLASEHVLSGDDGYFLTYPEATSEQISLQRFEQWIFSEVDPE</sequence>
<dbReference type="InterPro" id="IPR005119">
    <property type="entry name" value="LysR_subst-bd"/>
</dbReference>
<dbReference type="PANTHER" id="PTHR30537:SF26">
    <property type="entry name" value="GLYCINE CLEAVAGE SYSTEM TRANSCRIPTIONAL ACTIVATOR"/>
    <property type="match status" value="1"/>
</dbReference>
<reference evidence="4" key="1">
    <citation type="submission" date="2016-10" db="EMBL/GenBank/DDBJ databases">
        <authorList>
            <person name="Varghese N."/>
            <person name="Submissions S."/>
        </authorList>
    </citation>
    <scope>NUCLEOTIDE SEQUENCE [LARGE SCALE GENOMIC DNA]</scope>
    <source>
        <strain evidence="4">CGMCC 1.10971</strain>
    </source>
</reference>
<name>A0A1I2V0V3_9GAMM</name>
<gene>
    <name evidence="3" type="ORF">SAMN05216175_1153</name>
</gene>
<organism evidence="3 4">
    <name type="scientific">Neptunomonas qingdaonensis</name>
    <dbReference type="NCBI Taxonomy" id="1045558"/>
    <lineage>
        <taxon>Bacteria</taxon>
        <taxon>Pseudomonadati</taxon>
        <taxon>Pseudomonadota</taxon>
        <taxon>Gammaproteobacteria</taxon>
        <taxon>Oceanospirillales</taxon>
        <taxon>Oceanospirillaceae</taxon>
        <taxon>Neptunomonas</taxon>
    </lineage>
</organism>
<dbReference type="Gene3D" id="3.40.190.10">
    <property type="entry name" value="Periplasmic binding protein-like II"/>
    <property type="match status" value="2"/>
</dbReference>
<dbReference type="Pfam" id="PF03466">
    <property type="entry name" value="LysR_substrate"/>
    <property type="match status" value="1"/>
</dbReference>
<evidence type="ECO:0000313" key="3">
    <source>
        <dbReference type="EMBL" id="SFG82988.1"/>
    </source>
</evidence>
<evidence type="ECO:0000259" key="2">
    <source>
        <dbReference type="Pfam" id="PF03466"/>
    </source>
</evidence>
<dbReference type="OrthoDB" id="6787458at2"/>
<dbReference type="GO" id="GO:0003700">
    <property type="term" value="F:DNA-binding transcription factor activity"/>
    <property type="evidence" value="ECO:0007669"/>
    <property type="project" value="TreeGrafter"/>
</dbReference>